<evidence type="ECO:0008006" key="4">
    <source>
        <dbReference type="Google" id="ProtNLM"/>
    </source>
</evidence>
<protein>
    <recommendedName>
        <fullName evidence="4">Virginiamycin B lyase</fullName>
    </recommendedName>
</protein>
<proteinExistence type="predicted"/>
<dbReference type="Gene3D" id="2.120.10.30">
    <property type="entry name" value="TolB, C-terminal domain"/>
    <property type="match status" value="2"/>
</dbReference>
<feature type="signal peptide" evidence="1">
    <location>
        <begin position="1"/>
        <end position="22"/>
    </location>
</feature>
<organism evidence="2 3">
    <name type="scientific">Pseudovibrio exalbescens</name>
    <dbReference type="NCBI Taxonomy" id="197461"/>
    <lineage>
        <taxon>Bacteria</taxon>
        <taxon>Pseudomonadati</taxon>
        <taxon>Pseudomonadota</taxon>
        <taxon>Alphaproteobacteria</taxon>
        <taxon>Hyphomicrobiales</taxon>
        <taxon>Stappiaceae</taxon>
        <taxon>Pseudovibrio</taxon>
    </lineage>
</organism>
<evidence type="ECO:0000313" key="2">
    <source>
        <dbReference type="EMBL" id="OKL44753.1"/>
    </source>
</evidence>
<evidence type="ECO:0000256" key="1">
    <source>
        <dbReference type="SAM" id="SignalP"/>
    </source>
</evidence>
<dbReference type="PANTHER" id="PTHR24104">
    <property type="entry name" value="E3 UBIQUITIN-PROTEIN LIGASE NHLRC1-RELATED"/>
    <property type="match status" value="1"/>
</dbReference>
<keyword evidence="1" id="KW-0732">Signal</keyword>
<evidence type="ECO:0000313" key="3">
    <source>
        <dbReference type="Proteomes" id="UP000185783"/>
    </source>
</evidence>
<dbReference type="InterPro" id="IPR050952">
    <property type="entry name" value="TRIM-NHL_E3_ligases"/>
</dbReference>
<sequence length="659" mass="69661">MKITACFGALALLALLTEPLVAAQLQGEVRLDGKPLEGAPVVLWQTNGEAGADQLAASVTDAQGAFSFSQLEGAIENGLFYLTASQVDNEQLVLMAAIGPQLQEQVVLNELTTVATVFTHAQFMNGTDIRGNELGLLIAARNTPNLVDPTTGRWGSVVLDPLNTGENQTLARLNTLASLITSLARDADPDWQTRLFQLARPNQQDRSAPPTTIDVLAALAKQPWENADEAFKLFDEAYPAPGDGQPRPTPFLPYLDFPPRDFAMILAFAGGGIDAPARLAIDRWGNVWSGQIWMPGSLSSPGQGIGGGVAKMRPYGQAVSPAPTGWTADTLNGVDWGLAVTYDGLWAGALNGTIVKFNWAGEPVGTAADSNLGGELQVITGLSAAASEDVWLADGPGNQLVLFRNGDTRNGKIIVVDGLNWPHGIEVDDQDRVWVANAAGDTVIRFNASDPSATTAIKVPRAPRDLSLDSQGNIWVASALSAGTTLPDTPEDAPPLATFEALVSYLLEQQEPAQPQGQIYLIRPDASLVNEEGFAAAGALDVPWGLSVDGNDDVWVASLWNRSVVLLAGVQRAETSLTTALGEPLHSFQSGSIKNVSDVATDTAGNLWIANTWAGLNSLSDDDALTAPRRIWRGGGSIAVIYGIATPVHTPVVGQTRRP</sequence>
<dbReference type="Proteomes" id="UP000185783">
    <property type="component" value="Unassembled WGS sequence"/>
</dbReference>
<dbReference type="AlphaFoldDB" id="A0A1U7JJ31"/>
<feature type="chain" id="PRO_5010582994" description="Virginiamycin B lyase" evidence="1">
    <location>
        <begin position="23"/>
        <end position="659"/>
    </location>
</feature>
<dbReference type="GO" id="GO:0008270">
    <property type="term" value="F:zinc ion binding"/>
    <property type="evidence" value="ECO:0007669"/>
    <property type="project" value="UniProtKB-KW"/>
</dbReference>
<dbReference type="EMBL" id="LVVZ01000011">
    <property type="protein sequence ID" value="OKL44753.1"/>
    <property type="molecule type" value="Genomic_DNA"/>
</dbReference>
<dbReference type="SUPFAM" id="SSF49464">
    <property type="entry name" value="Carboxypeptidase regulatory domain-like"/>
    <property type="match status" value="1"/>
</dbReference>
<dbReference type="SUPFAM" id="SSF101898">
    <property type="entry name" value="NHL repeat"/>
    <property type="match status" value="1"/>
</dbReference>
<dbReference type="InterPro" id="IPR008969">
    <property type="entry name" value="CarboxyPept-like_regulatory"/>
</dbReference>
<gene>
    <name evidence="2" type="ORF">A3843_06645</name>
</gene>
<dbReference type="InterPro" id="IPR011042">
    <property type="entry name" value="6-blade_b-propeller_TolB-like"/>
</dbReference>
<accession>A0A1U7JJ31</accession>
<keyword evidence="3" id="KW-1185">Reference proteome</keyword>
<comment type="caution">
    <text evidence="2">The sequence shown here is derived from an EMBL/GenBank/DDBJ whole genome shotgun (WGS) entry which is preliminary data.</text>
</comment>
<dbReference type="PANTHER" id="PTHR24104:SF25">
    <property type="entry name" value="PROTEIN LIN-41"/>
    <property type="match status" value="1"/>
</dbReference>
<name>A0A1U7JJ31_9HYPH</name>
<reference evidence="2 3" key="1">
    <citation type="submission" date="2016-03" db="EMBL/GenBank/DDBJ databases">
        <title>Genome sequence of Nesiotobacter sp. nov., a moderately halophilic alphaproteobacterium isolated from the Yellow Sea, China.</title>
        <authorList>
            <person name="Zhang G."/>
            <person name="Zhang R."/>
        </authorList>
    </citation>
    <scope>NUCLEOTIDE SEQUENCE [LARGE SCALE GENOMIC DNA]</scope>
    <source>
        <strain evidence="2 3">WB1-6</strain>
    </source>
</reference>
<dbReference type="RefSeq" id="WP_036489706.1">
    <property type="nucleotide sequence ID" value="NZ_LVVZ01000011.1"/>
</dbReference>